<proteinExistence type="predicted"/>
<evidence type="ECO:0000259" key="1">
    <source>
        <dbReference type="Pfam" id="PF06568"/>
    </source>
</evidence>
<organism evidence="2 3">
    <name type="scientific">Bradyrhizobium oligotrophicum S58</name>
    <dbReference type="NCBI Taxonomy" id="1245469"/>
    <lineage>
        <taxon>Bacteria</taxon>
        <taxon>Pseudomonadati</taxon>
        <taxon>Pseudomonadota</taxon>
        <taxon>Alphaproteobacteria</taxon>
        <taxon>Hyphomicrobiales</taxon>
        <taxon>Nitrobacteraceae</taxon>
        <taxon>Bradyrhizobium</taxon>
    </lineage>
</organism>
<evidence type="ECO:0000313" key="3">
    <source>
        <dbReference type="Proteomes" id="UP000011841"/>
    </source>
</evidence>
<feature type="domain" description="YjiS-like" evidence="1">
    <location>
        <begin position="76"/>
        <end position="111"/>
    </location>
</feature>
<name>M4Z703_9BRAD</name>
<dbReference type="eggNOG" id="COG5457">
    <property type="taxonomic scope" value="Bacteria"/>
</dbReference>
<dbReference type="HOGENOM" id="CLU_155741_0_0_5"/>
<dbReference type="OrthoDB" id="8116725at2"/>
<dbReference type="Pfam" id="PF06568">
    <property type="entry name" value="YjiS-like"/>
    <property type="match status" value="1"/>
</dbReference>
<protein>
    <recommendedName>
        <fullName evidence="1">YjiS-like domain-containing protein</fullName>
    </recommendedName>
</protein>
<gene>
    <name evidence="2" type="ORF">S58_32160</name>
</gene>
<evidence type="ECO:0000313" key="2">
    <source>
        <dbReference type="EMBL" id="BAM89214.1"/>
    </source>
</evidence>
<dbReference type="AlphaFoldDB" id="M4Z703"/>
<dbReference type="GeneID" id="301817074"/>
<dbReference type="RefSeq" id="WP_015666334.1">
    <property type="nucleotide sequence ID" value="NC_020453.1"/>
</dbReference>
<dbReference type="PATRIC" id="fig|1245469.3.peg.3288"/>
<keyword evidence="3" id="KW-1185">Reference proteome</keyword>
<dbReference type="EMBL" id="AP012603">
    <property type="protein sequence ID" value="BAM89214.1"/>
    <property type="molecule type" value="Genomic_DNA"/>
</dbReference>
<accession>M4Z703</accession>
<sequence length="137" mass="15292">MPPHQTNATIDTARRDARLDVDFSVASVKDAMSSVRPATSPDACMAVRQDASSEKDAAGPPATPTWLIIRLIGRCWRALQERNRRESLRANLYELSERELTDIGITRAEIEHIAALQTLDGLKDDPRYFGIVSRTIM</sequence>
<dbReference type="KEGG" id="aol:S58_32160"/>
<dbReference type="InterPro" id="IPR009506">
    <property type="entry name" value="YjiS-like"/>
</dbReference>
<reference evidence="2 3" key="1">
    <citation type="journal article" date="2013" name="Appl. Environ. Microbiol.">
        <title>Genome analysis suggests that the soil oligotrophic bacterium Agromonas oligotrophica (Bradyrhizobium oligotrophicum) is a nitrogen-fixing symbiont of Aeschynomene indica.</title>
        <authorList>
            <person name="Okubo T."/>
            <person name="Fukushima S."/>
            <person name="Itakura M."/>
            <person name="Oshima K."/>
            <person name="Longtonglang A."/>
            <person name="Teaumroong N."/>
            <person name="Mitsui H."/>
            <person name="Hattori M."/>
            <person name="Hattori R."/>
            <person name="Hattori T."/>
            <person name="Minamisawa K."/>
        </authorList>
    </citation>
    <scope>NUCLEOTIDE SEQUENCE [LARGE SCALE GENOMIC DNA]</scope>
    <source>
        <strain evidence="2 3">S58</strain>
    </source>
</reference>
<dbReference type="Proteomes" id="UP000011841">
    <property type="component" value="Chromosome"/>
</dbReference>